<keyword evidence="1" id="KW-0175">Coiled coil</keyword>
<evidence type="ECO:0000313" key="2">
    <source>
        <dbReference type="EMBL" id="CAK9102058.1"/>
    </source>
</evidence>
<dbReference type="EMBL" id="CAXAMN010026306">
    <property type="protein sequence ID" value="CAK9102058.1"/>
    <property type="molecule type" value="Genomic_DNA"/>
</dbReference>
<protein>
    <submittedName>
        <fullName evidence="2">Uncharacterized protein</fullName>
    </submittedName>
</protein>
<sequence length="292" mass="34148">MAKTEEEELQAQVRSLEQRELAQMRQGAILQCKLEEAELKHKDLAAEVEDRRARVREEQQEQRMRRQQEALARVEKDLQRRLEELRTRELEFEKSLKQEQSKKDSLEDEVQYWRSCGQALLRRAGTLKESVSQHQESRHTDLQVEMKAMDAQAVELRSRVKEVEMMTKTQGLLHSLSQAEQSLAASQAKAEARKPRASLEDVEKGFGEEEIEYWRRKMQEKTAEVDRLGHEQKRLKALLLRSGSTDVAEYLSTRHCHSLSLNCLMVFINYRLLKPWHPTDSLPLFGKPLPMT</sequence>
<reference evidence="2 3" key="1">
    <citation type="submission" date="2024-02" db="EMBL/GenBank/DDBJ databases">
        <authorList>
            <person name="Chen Y."/>
            <person name="Shah S."/>
            <person name="Dougan E. K."/>
            <person name="Thang M."/>
            <person name="Chan C."/>
        </authorList>
    </citation>
    <scope>NUCLEOTIDE SEQUENCE [LARGE SCALE GENOMIC DNA]</scope>
</reference>
<accession>A0ABP0RNY9</accession>
<keyword evidence="3" id="KW-1185">Reference proteome</keyword>
<feature type="coiled-coil region" evidence="1">
    <location>
        <begin position="6"/>
        <end position="109"/>
    </location>
</feature>
<gene>
    <name evidence="2" type="ORF">CCMP2556_LOCUS48068</name>
</gene>
<evidence type="ECO:0000313" key="3">
    <source>
        <dbReference type="Proteomes" id="UP001642484"/>
    </source>
</evidence>
<proteinExistence type="predicted"/>
<dbReference type="Proteomes" id="UP001642484">
    <property type="component" value="Unassembled WGS sequence"/>
</dbReference>
<evidence type="ECO:0000256" key="1">
    <source>
        <dbReference type="SAM" id="Coils"/>
    </source>
</evidence>
<comment type="caution">
    <text evidence="2">The sequence shown here is derived from an EMBL/GenBank/DDBJ whole genome shotgun (WGS) entry which is preliminary data.</text>
</comment>
<name>A0ABP0RNY9_9DINO</name>
<organism evidence="2 3">
    <name type="scientific">Durusdinium trenchii</name>
    <dbReference type="NCBI Taxonomy" id="1381693"/>
    <lineage>
        <taxon>Eukaryota</taxon>
        <taxon>Sar</taxon>
        <taxon>Alveolata</taxon>
        <taxon>Dinophyceae</taxon>
        <taxon>Suessiales</taxon>
        <taxon>Symbiodiniaceae</taxon>
        <taxon>Durusdinium</taxon>
    </lineage>
</organism>